<keyword evidence="2" id="KW-1185">Reference proteome</keyword>
<dbReference type="AlphaFoldDB" id="A0A9D3NTG1"/>
<dbReference type="Proteomes" id="UP000824219">
    <property type="component" value="Linkage Group LG11"/>
</dbReference>
<evidence type="ECO:0000313" key="2">
    <source>
        <dbReference type="Proteomes" id="UP000824219"/>
    </source>
</evidence>
<proteinExistence type="predicted"/>
<accession>A0A9D3NTG1</accession>
<sequence length="84" mass="9611">MRLSLQHCKIMIFSGLVTRTPKPNPPICAKMHREVEQKKSPTPQAPTPRGKIALLKAEEDMFRHRIKSLPGNRPNMKQNEILVT</sequence>
<gene>
    <name evidence="1" type="ORF">KOW79_010206</name>
</gene>
<reference evidence="1 2" key="1">
    <citation type="submission" date="2021-06" db="EMBL/GenBank/DDBJ databases">
        <title>Chromosome-level genome assembly of the red-tail catfish (Hemibagrus wyckioides).</title>
        <authorList>
            <person name="Shao F."/>
        </authorList>
    </citation>
    <scope>NUCLEOTIDE SEQUENCE [LARGE SCALE GENOMIC DNA]</scope>
    <source>
        <strain evidence="1">EC202008001</strain>
        <tissue evidence="1">Blood</tissue>
    </source>
</reference>
<organism evidence="1 2">
    <name type="scientific">Hemibagrus wyckioides</name>
    <dbReference type="NCBI Taxonomy" id="337641"/>
    <lineage>
        <taxon>Eukaryota</taxon>
        <taxon>Metazoa</taxon>
        <taxon>Chordata</taxon>
        <taxon>Craniata</taxon>
        <taxon>Vertebrata</taxon>
        <taxon>Euteleostomi</taxon>
        <taxon>Actinopterygii</taxon>
        <taxon>Neopterygii</taxon>
        <taxon>Teleostei</taxon>
        <taxon>Ostariophysi</taxon>
        <taxon>Siluriformes</taxon>
        <taxon>Bagridae</taxon>
        <taxon>Hemibagrus</taxon>
    </lineage>
</organism>
<comment type="caution">
    <text evidence="1">The sequence shown here is derived from an EMBL/GenBank/DDBJ whole genome shotgun (WGS) entry which is preliminary data.</text>
</comment>
<protein>
    <submittedName>
        <fullName evidence="1">Uncharacterized protein</fullName>
    </submittedName>
</protein>
<evidence type="ECO:0000313" key="1">
    <source>
        <dbReference type="EMBL" id="KAG7326805.1"/>
    </source>
</evidence>
<dbReference type="EMBL" id="JAHKSW010000011">
    <property type="protein sequence ID" value="KAG7326805.1"/>
    <property type="molecule type" value="Genomic_DNA"/>
</dbReference>
<name>A0A9D3NTG1_9TELE</name>